<feature type="domain" description="TRAPPC10/Trs130 N-terminal" evidence="1">
    <location>
        <begin position="22"/>
        <end position="331"/>
    </location>
</feature>
<sequence length="435" mass="50147">MDVTKPKITEKTQNIIKFYNFEKDVCILEAIKESIVRDIPQEGIEWHRSYGRTTKTVFLEASIIPFVDDCLNESPEKCQLFSEPLLHTFWMDCCDVDVYKTSIRDEMLAWINKLQKHSVNDWVVVVMESSDSKKGNKTKLLSRTSVVDKVKADFPQGLKNPAERCVIFSDATKNDAKSNELYQQFLQKIRALLSNACSRQLTKYEDHIRMQRENRNSSSWNFFDFFILQEELALAFEMLGLFDEALVQYDELDALFSQFVINSNLDEVPLWLRSLGDNCNVWHGLCLSKNVYIDLRGRIKNSESSLLDLRNYLFARQCDLLLLQNKPWEVATRSLPFLQNCVNELCTLEVCLVEGAVACWVFLSALEILQKCERYSDSSQMETYSRFTVGLWAYARKKLEELGHLAGLMPNMTHTSDCIIKVVALIAGMGQDPHS</sequence>
<feature type="non-terminal residue" evidence="2">
    <location>
        <position position="435"/>
    </location>
</feature>
<dbReference type="OrthoDB" id="6511712at2759"/>
<name>A0A443SQ60_9ACAR</name>
<evidence type="ECO:0000313" key="2">
    <source>
        <dbReference type="EMBL" id="RWS29676.1"/>
    </source>
</evidence>
<dbReference type="GO" id="GO:1990071">
    <property type="term" value="C:TRAPPII protein complex"/>
    <property type="evidence" value="ECO:0007669"/>
    <property type="project" value="InterPro"/>
</dbReference>
<protein>
    <submittedName>
        <fullName evidence="2">Trafficking protein particle complex subunit 10-like protein</fullName>
    </submittedName>
</protein>
<keyword evidence="3" id="KW-1185">Reference proteome</keyword>
<dbReference type="AlphaFoldDB" id="A0A443SQ60"/>
<comment type="caution">
    <text evidence="2">The sequence shown here is derived from an EMBL/GenBank/DDBJ whole genome shotgun (WGS) entry which is preliminary data.</text>
</comment>
<dbReference type="Pfam" id="PF23036">
    <property type="entry name" value="TRAPPC10_1st"/>
    <property type="match status" value="1"/>
</dbReference>
<dbReference type="VEuPathDB" id="VectorBase:LDEU002358"/>
<proteinExistence type="predicted"/>
<gene>
    <name evidence="2" type="ORF">B4U80_09170</name>
</gene>
<dbReference type="Proteomes" id="UP000288716">
    <property type="component" value="Unassembled WGS sequence"/>
</dbReference>
<evidence type="ECO:0000313" key="3">
    <source>
        <dbReference type="Proteomes" id="UP000288716"/>
    </source>
</evidence>
<dbReference type="InterPro" id="IPR056913">
    <property type="entry name" value="TRAPPC10/Trs130_N"/>
</dbReference>
<dbReference type="GO" id="GO:0005829">
    <property type="term" value="C:cytosol"/>
    <property type="evidence" value="ECO:0007669"/>
    <property type="project" value="GOC"/>
</dbReference>
<evidence type="ECO:0000259" key="1">
    <source>
        <dbReference type="Pfam" id="PF23036"/>
    </source>
</evidence>
<dbReference type="PANTHER" id="PTHR13251:SF3">
    <property type="entry name" value="TRAFFICKING PROTEIN PARTICLE COMPLEX SUBUNIT 10"/>
    <property type="match status" value="1"/>
</dbReference>
<dbReference type="GO" id="GO:0006891">
    <property type="term" value="P:intra-Golgi vesicle-mediated transport"/>
    <property type="evidence" value="ECO:0007669"/>
    <property type="project" value="TreeGrafter"/>
</dbReference>
<dbReference type="InterPro" id="IPR045126">
    <property type="entry name" value="TRAPPC10/Trs130"/>
</dbReference>
<dbReference type="EMBL" id="NCKV01000808">
    <property type="protein sequence ID" value="RWS29676.1"/>
    <property type="molecule type" value="Genomic_DNA"/>
</dbReference>
<dbReference type="STRING" id="299467.A0A443SQ60"/>
<dbReference type="PANTHER" id="PTHR13251">
    <property type="entry name" value="EPILEPSY HOLOPROSENCEPHALY CANDIDATE 1/TMEM1"/>
    <property type="match status" value="1"/>
</dbReference>
<dbReference type="GO" id="GO:0034498">
    <property type="term" value="P:early endosome to Golgi transport"/>
    <property type="evidence" value="ECO:0007669"/>
    <property type="project" value="TreeGrafter"/>
</dbReference>
<organism evidence="2 3">
    <name type="scientific">Leptotrombidium deliense</name>
    <dbReference type="NCBI Taxonomy" id="299467"/>
    <lineage>
        <taxon>Eukaryota</taxon>
        <taxon>Metazoa</taxon>
        <taxon>Ecdysozoa</taxon>
        <taxon>Arthropoda</taxon>
        <taxon>Chelicerata</taxon>
        <taxon>Arachnida</taxon>
        <taxon>Acari</taxon>
        <taxon>Acariformes</taxon>
        <taxon>Trombidiformes</taxon>
        <taxon>Prostigmata</taxon>
        <taxon>Anystina</taxon>
        <taxon>Parasitengona</taxon>
        <taxon>Trombiculoidea</taxon>
        <taxon>Trombiculidae</taxon>
        <taxon>Leptotrombidium</taxon>
    </lineage>
</organism>
<reference evidence="2 3" key="1">
    <citation type="journal article" date="2018" name="Gigascience">
        <title>Genomes of trombidid mites reveal novel predicted allergens and laterally-transferred genes associated with secondary metabolism.</title>
        <authorList>
            <person name="Dong X."/>
            <person name="Chaisiri K."/>
            <person name="Xia D."/>
            <person name="Armstrong S.D."/>
            <person name="Fang Y."/>
            <person name="Donnelly M.J."/>
            <person name="Kadowaki T."/>
            <person name="McGarry J.W."/>
            <person name="Darby A.C."/>
            <person name="Makepeace B.L."/>
        </authorList>
    </citation>
    <scope>NUCLEOTIDE SEQUENCE [LARGE SCALE GENOMIC DNA]</scope>
    <source>
        <strain evidence="2">UoL-UT</strain>
    </source>
</reference>
<accession>A0A443SQ60</accession>